<keyword evidence="1" id="KW-0472">Membrane</keyword>
<protein>
    <submittedName>
        <fullName evidence="2">Uncharacterized protein</fullName>
    </submittedName>
</protein>
<reference evidence="2 3" key="1">
    <citation type="submission" date="2016-10" db="EMBL/GenBank/DDBJ databases">
        <authorList>
            <person name="de Groot N.N."/>
        </authorList>
    </citation>
    <scope>NUCLEOTIDE SEQUENCE [LARGE SCALE GENOMIC DNA]</scope>
    <source>
        <strain evidence="2 3">DSM 15893</strain>
    </source>
</reference>
<keyword evidence="1" id="KW-1133">Transmembrane helix</keyword>
<keyword evidence="1" id="KW-0812">Transmembrane</keyword>
<evidence type="ECO:0000313" key="2">
    <source>
        <dbReference type="EMBL" id="SFP33063.1"/>
    </source>
</evidence>
<feature type="transmembrane region" description="Helical" evidence="1">
    <location>
        <begin position="35"/>
        <end position="57"/>
    </location>
</feature>
<sequence length="58" mass="6458">MNYLLLFVLFCVLTYVFVWPSITWALATIGGVLAFVFSKLAWVAGIAAIVIFLFNILS</sequence>
<name>A0A1I5PGB1_9GAMM</name>
<accession>A0A1I5PGB1</accession>
<dbReference type="EMBL" id="FOWR01000012">
    <property type="protein sequence ID" value="SFP33063.1"/>
    <property type="molecule type" value="Genomic_DNA"/>
</dbReference>
<dbReference type="Proteomes" id="UP000182692">
    <property type="component" value="Unassembled WGS sequence"/>
</dbReference>
<evidence type="ECO:0000256" key="1">
    <source>
        <dbReference type="SAM" id="Phobius"/>
    </source>
</evidence>
<gene>
    <name evidence="2" type="ORF">SAMN03084138_01953</name>
</gene>
<dbReference type="AlphaFoldDB" id="A0A1I5PGB1"/>
<proteinExistence type="predicted"/>
<dbReference type="STRING" id="1121869.SAMN03084138_01953"/>
<evidence type="ECO:0000313" key="3">
    <source>
        <dbReference type="Proteomes" id="UP000182692"/>
    </source>
</evidence>
<organism evidence="2 3">
    <name type="scientific">Enterovibrio norvegicus DSM 15893</name>
    <dbReference type="NCBI Taxonomy" id="1121869"/>
    <lineage>
        <taxon>Bacteria</taxon>
        <taxon>Pseudomonadati</taxon>
        <taxon>Pseudomonadota</taxon>
        <taxon>Gammaproteobacteria</taxon>
        <taxon>Vibrionales</taxon>
        <taxon>Vibrionaceae</taxon>
        <taxon>Enterovibrio</taxon>
    </lineage>
</organism>